<evidence type="ECO:0000313" key="3">
    <source>
        <dbReference type="Proteomes" id="UP001267426"/>
    </source>
</evidence>
<organism evidence="2 3">
    <name type="scientific">Rubrivirga litoralis</name>
    <dbReference type="NCBI Taxonomy" id="3075598"/>
    <lineage>
        <taxon>Bacteria</taxon>
        <taxon>Pseudomonadati</taxon>
        <taxon>Rhodothermota</taxon>
        <taxon>Rhodothermia</taxon>
        <taxon>Rhodothermales</taxon>
        <taxon>Rubricoccaceae</taxon>
        <taxon>Rubrivirga</taxon>
    </lineage>
</organism>
<dbReference type="Proteomes" id="UP001267426">
    <property type="component" value="Unassembled WGS sequence"/>
</dbReference>
<evidence type="ECO:0000313" key="2">
    <source>
        <dbReference type="EMBL" id="MDT0632018.1"/>
    </source>
</evidence>
<evidence type="ECO:0008006" key="4">
    <source>
        <dbReference type="Google" id="ProtNLM"/>
    </source>
</evidence>
<gene>
    <name evidence="2" type="ORF">RM540_09705</name>
</gene>
<evidence type="ECO:0000256" key="1">
    <source>
        <dbReference type="SAM" id="MobiDB-lite"/>
    </source>
</evidence>
<accession>A0ABU3BRW8</accession>
<sequence length="57" mass="6309">MAKKVSKNQRTNRGAQEAKQMAKIIVSSKKQNGQFEFRSKMVEAGNVQDELKAAQAA</sequence>
<name>A0ABU3BRW8_9BACT</name>
<comment type="caution">
    <text evidence="2">The sequence shown here is derived from an EMBL/GenBank/DDBJ whole genome shotgun (WGS) entry which is preliminary data.</text>
</comment>
<feature type="region of interest" description="Disordered" evidence="1">
    <location>
        <begin position="1"/>
        <end position="20"/>
    </location>
</feature>
<keyword evidence="3" id="KW-1185">Reference proteome</keyword>
<protein>
    <recommendedName>
        <fullName evidence="4">DUF4295 domain-containing protein</fullName>
    </recommendedName>
</protein>
<proteinExistence type="predicted"/>
<dbReference type="RefSeq" id="WP_311663550.1">
    <property type="nucleotide sequence ID" value="NZ_JAVRHT010000020.1"/>
</dbReference>
<reference evidence="2 3" key="1">
    <citation type="submission" date="2023-09" db="EMBL/GenBank/DDBJ databases">
        <authorList>
            <person name="Rey-Velasco X."/>
        </authorList>
    </citation>
    <scope>NUCLEOTIDE SEQUENCE [LARGE SCALE GENOMIC DNA]</scope>
    <source>
        <strain evidence="2 3">F394</strain>
    </source>
</reference>
<dbReference type="EMBL" id="JAVRHT010000020">
    <property type="protein sequence ID" value="MDT0632018.1"/>
    <property type="molecule type" value="Genomic_DNA"/>
</dbReference>